<dbReference type="InterPro" id="IPR004367">
    <property type="entry name" value="Cyclin_C-dom"/>
</dbReference>
<evidence type="ECO:0000256" key="2">
    <source>
        <dbReference type="ARBA" id="ARBA00022618"/>
    </source>
</evidence>
<evidence type="ECO:0000256" key="1">
    <source>
        <dbReference type="ARBA" id="ARBA00009065"/>
    </source>
</evidence>
<feature type="domain" description="Cyclin-like" evidence="7">
    <location>
        <begin position="133"/>
        <end position="221"/>
    </location>
</feature>
<comment type="caution">
    <text evidence="9">The sequence shown here is derived from an EMBL/GenBank/DDBJ whole genome shotgun (WGS) entry which is preliminary data.</text>
</comment>
<dbReference type="EMBL" id="JANQDX010000017">
    <property type="protein sequence ID" value="KAL0908620.1"/>
    <property type="molecule type" value="Genomic_DNA"/>
</dbReference>
<keyword evidence="3 5" id="KW-0195">Cyclin</keyword>
<dbReference type="InterPro" id="IPR039361">
    <property type="entry name" value="Cyclin"/>
</dbReference>
<reference evidence="9 10" key="1">
    <citation type="journal article" date="2024" name="Plant Biotechnol. J.">
        <title>Dendrobium thyrsiflorum genome and its molecular insights into genes involved in important horticultural traits.</title>
        <authorList>
            <person name="Chen B."/>
            <person name="Wang J.Y."/>
            <person name="Zheng P.J."/>
            <person name="Li K.L."/>
            <person name="Liang Y.M."/>
            <person name="Chen X.F."/>
            <person name="Zhang C."/>
            <person name="Zhao X."/>
            <person name="He X."/>
            <person name="Zhang G.Q."/>
            <person name="Liu Z.J."/>
            <person name="Xu Q."/>
        </authorList>
    </citation>
    <scope>NUCLEOTIDE SEQUENCE [LARGE SCALE GENOMIC DNA]</scope>
    <source>
        <strain evidence="9">GZMU011</strain>
    </source>
</reference>
<dbReference type="SMART" id="SM00385">
    <property type="entry name" value="CYCLIN"/>
    <property type="match status" value="1"/>
</dbReference>
<keyword evidence="2" id="KW-0132">Cell division</keyword>
<dbReference type="Proteomes" id="UP001552299">
    <property type="component" value="Unassembled WGS sequence"/>
</dbReference>
<proteinExistence type="inferred from homology"/>
<dbReference type="InterPro" id="IPR006671">
    <property type="entry name" value="Cyclin_N"/>
</dbReference>
<evidence type="ECO:0000256" key="3">
    <source>
        <dbReference type="ARBA" id="ARBA00023127"/>
    </source>
</evidence>
<feature type="domain" description="Cyclin C-terminal" evidence="8">
    <location>
        <begin position="230"/>
        <end position="357"/>
    </location>
</feature>
<dbReference type="SUPFAM" id="SSF47954">
    <property type="entry name" value="Cyclin-like"/>
    <property type="match status" value="2"/>
</dbReference>
<keyword evidence="4" id="KW-0131">Cell cycle</keyword>
<dbReference type="AlphaFoldDB" id="A0ABD0U7C1"/>
<sequence length="387" mass="43603">MGISYEYSPSILLCAEENNSIFYLDEEEEEVERHWSDLSPQPKSSGLYRTSFNVFPLQSDECLGLLIERETEHMPSENYTKRLASGCLDVSIRTDAIDWILMSIPGFRFVGIGLACSVQGIMKFACFYILSFFFPIRAHAYYNFGPLSAYLSVNYLDRFLSSYELPKGKTWMAQLLAVACLSLAAKMEEAAVPLFLDLQVGEAKFVFEARTVQRMELLLLSTLKWRMMSVTPFSFIECFLRKLNGGDLPSELSISRAVQLILGTIKGIGFLSFKPSEIAAAIALWVKGEANAIEVEKTITYSNKIDKERVLRCYKVMQEELLMTCAESADNKNWISSVTYMPQSPIGVLDAACLSYKSDEMTSSSQPSSHRSSPAEKRRKISRPSFS</sequence>
<name>A0ABD0U7C1_DENTH</name>
<evidence type="ECO:0000256" key="6">
    <source>
        <dbReference type="SAM" id="MobiDB-lite"/>
    </source>
</evidence>
<dbReference type="Pfam" id="PF02984">
    <property type="entry name" value="Cyclin_C"/>
    <property type="match status" value="1"/>
</dbReference>
<keyword evidence="10" id="KW-1185">Reference proteome</keyword>
<dbReference type="SMART" id="SM01332">
    <property type="entry name" value="Cyclin_C"/>
    <property type="match status" value="1"/>
</dbReference>
<evidence type="ECO:0000256" key="5">
    <source>
        <dbReference type="RuleBase" id="RU000383"/>
    </source>
</evidence>
<dbReference type="CDD" id="cd20543">
    <property type="entry name" value="CYCLIN_AtCycD-like_rpt1"/>
    <property type="match status" value="1"/>
</dbReference>
<dbReference type="GO" id="GO:0051301">
    <property type="term" value="P:cell division"/>
    <property type="evidence" value="ECO:0007669"/>
    <property type="project" value="UniProtKB-KW"/>
</dbReference>
<dbReference type="Gene3D" id="1.10.472.10">
    <property type="entry name" value="Cyclin-like"/>
    <property type="match status" value="2"/>
</dbReference>
<dbReference type="FunFam" id="1.10.472.10:FF:000040">
    <property type="entry name" value="D6-type cyclin"/>
    <property type="match status" value="1"/>
</dbReference>
<comment type="similarity">
    <text evidence="1">Belongs to the cyclin family. Cyclin D subfamily.</text>
</comment>
<dbReference type="InterPro" id="IPR036915">
    <property type="entry name" value="Cyclin-like_sf"/>
</dbReference>
<feature type="region of interest" description="Disordered" evidence="6">
    <location>
        <begin position="360"/>
        <end position="387"/>
    </location>
</feature>
<organism evidence="9 10">
    <name type="scientific">Dendrobium thyrsiflorum</name>
    <name type="common">Pinecone-like raceme dendrobium</name>
    <name type="synonym">Orchid</name>
    <dbReference type="NCBI Taxonomy" id="117978"/>
    <lineage>
        <taxon>Eukaryota</taxon>
        <taxon>Viridiplantae</taxon>
        <taxon>Streptophyta</taxon>
        <taxon>Embryophyta</taxon>
        <taxon>Tracheophyta</taxon>
        <taxon>Spermatophyta</taxon>
        <taxon>Magnoliopsida</taxon>
        <taxon>Liliopsida</taxon>
        <taxon>Asparagales</taxon>
        <taxon>Orchidaceae</taxon>
        <taxon>Epidendroideae</taxon>
        <taxon>Malaxideae</taxon>
        <taxon>Dendrobiinae</taxon>
        <taxon>Dendrobium</taxon>
    </lineage>
</organism>
<dbReference type="Pfam" id="PF00134">
    <property type="entry name" value="Cyclin_N"/>
    <property type="match status" value="1"/>
</dbReference>
<evidence type="ECO:0000259" key="7">
    <source>
        <dbReference type="SMART" id="SM00385"/>
    </source>
</evidence>
<evidence type="ECO:0000313" key="10">
    <source>
        <dbReference type="Proteomes" id="UP001552299"/>
    </source>
</evidence>
<dbReference type="CDD" id="cd20544">
    <property type="entry name" value="CYCLIN_AtCycD-like_rpt2"/>
    <property type="match status" value="1"/>
</dbReference>
<gene>
    <name evidence="9" type="ORF">M5K25_023124</name>
</gene>
<evidence type="ECO:0000313" key="9">
    <source>
        <dbReference type="EMBL" id="KAL0908620.1"/>
    </source>
</evidence>
<evidence type="ECO:0008006" key="11">
    <source>
        <dbReference type="Google" id="ProtNLM"/>
    </source>
</evidence>
<evidence type="ECO:0000256" key="4">
    <source>
        <dbReference type="ARBA" id="ARBA00023306"/>
    </source>
</evidence>
<feature type="compositionally biased region" description="Basic residues" evidence="6">
    <location>
        <begin position="377"/>
        <end position="387"/>
    </location>
</feature>
<dbReference type="PANTHER" id="PTHR10177">
    <property type="entry name" value="CYCLINS"/>
    <property type="match status" value="1"/>
</dbReference>
<feature type="compositionally biased region" description="Low complexity" evidence="6">
    <location>
        <begin position="363"/>
        <end position="372"/>
    </location>
</feature>
<evidence type="ECO:0000259" key="8">
    <source>
        <dbReference type="SMART" id="SM01332"/>
    </source>
</evidence>
<protein>
    <recommendedName>
        <fullName evidence="11">B-like cyclin</fullName>
    </recommendedName>
</protein>
<accession>A0ABD0U7C1</accession>
<dbReference type="InterPro" id="IPR013763">
    <property type="entry name" value="Cyclin-like_dom"/>
</dbReference>